<evidence type="ECO:0000259" key="2">
    <source>
        <dbReference type="Pfam" id="PF00085"/>
    </source>
</evidence>
<dbReference type="InterPro" id="IPR013766">
    <property type="entry name" value="Thioredoxin_domain"/>
</dbReference>
<dbReference type="InterPro" id="IPR036249">
    <property type="entry name" value="Thioredoxin-like_sf"/>
</dbReference>
<dbReference type="PANTHER" id="PTHR21148">
    <property type="entry name" value="THIOREDOXIN DOMAIN-CONTAINING PROTEIN 9"/>
    <property type="match status" value="1"/>
</dbReference>
<dbReference type="GeneID" id="43580619"/>
<organism evidence="3 4">
    <name type="scientific">Magnusiomyces paraingens</name>
    <dbReference type="NCBI Taxonomy" id="2606893"/>
    <lineage>
        <taxon>Eukaryota</taxon>
        <taxon>Fungi</taxon>
        <taxon>Dikarya</taxon>
        <taxon>Ascomycota</taxon>
        <taxon>Saccharomycotina</taxon>
        <taxon>Dipodascomycetes</taxon>
        <taxon>Dipodascales</taxon>
        <taxon>Dipodascaceae</taxon>
        <taxon>Magnusiomyces</taxon>
    </lineage>
</organism>
<protein>
    <recommendedName>
        <fullName evidence="2">Thioredoxin domain-containing protein</fullName>
    </recommendedName>
</protein>
<reference evidence="3 4" key="1">
    <citation type="submission" date="2019-09" db="EMBL/GenBank/DDBJ databases">
        <authorList>
            <person name="Brejova B."/>
        </authorList>
    </citation>
    <scope>NUCLEOTIDE SEQUENCE [LARGE SCALE GENOMIC DNA]</scope>
</reference>
<feature type="compositionally biased region" description="Polar residues" evidence="1">
    <location>
        <begin position="267"/>
        <end position="277"/>
    </location>
</feature>
<accession>A0A5E8BBA0</accession>
<keyword evidence="4" id="KW-1185">Reference proteome</keyword>
<evidence type="ECO:0000313" key="3">
    <source>
        <dbReference type="EMBL" id="VVT48478.1"/>
    </source>
</evidence>
<feature type="domain" description="Thioredoxin" evidence="2">
    <location>
        <begin position="111"/>
        <end position="187"/>
    </location>
</feature>
<dbReference type="SUPFAM" id="SSF52833">
    <property type="entry name" value="Thioredoxin-like"/>
    <property type="match status" value="1"/>
</dbReference>
<dbReference type="RefSeq" id="XP_031852410.1">
    <property type="nucleotide sequence ID" value="XM_031996519.1"/>
</dbReference>
<name>A0A5E8BBA0_9ASCO</name>
<dbReference type="EMBL" id="CABVLU010000002">
    <property type="protein sequence ID" value="VVT48478.1"/>
    <property type="molecule type" value="Genomic_DNA"/>
</dbReference>
<dbReference type="Gene3D" id="3.40.30.10">
    <property type="entry name" value="Glutaredoxin"/>
    <property type="match status" value="1"/>
</dbReference>
<sequence length="294" mass="32745">MHMDAKSSAILSSYQSSLAKDDSDISDTDSLLELLNDDTDPVFSAYREQRTQQLAQELKQSQIRASDAARVETLTSESELFDMAISMDSSSLDSSSSIASTNTNTPKLRQDSYRSIIIHFFHPDFRTCKLLDDALTKLAATHFNTTKIVRINAVTNAPFLTSKFGLRVLPAVLGFKDGKMVAKFSGLDRFIDPKTMAKLAVKADVNNQSASSPGKPTSPMDNIKELNVDWIENELIKVGLLFRNTGNSIKNDYSDDEQEYNKKRSIRGSTKSSWTRSVKTHEHDESDDDDGLDL</sequence>
<evidence type="ECO:0000256" key="1">
    <source>
        <dbReference type="SAM" id="MobiDB-lite"/>
    </source>
</evidence>
<dbReference type="Pfam" id="PF00085">
    <property type="entry name" value="Thioredoxin"/>
    <property type="match status" value="1"/>
</dbReference>
<feature type="region of interest" description="Disordered" evidence="1">
    <location>
        <begin position="252"/>
        <end position="294"/>
    </location>
</feature>
<feature type="compositionally biased region" description="Acidic residues" evidence="1">
    <location>
        <begin position="285"/>
        <end position="294"/>
    </location>
</feature>
<evidence type="ECO:0000313" key="4">
    <source>
        <dbReference type="Proteomes" id="UP000398389"/>
    </source>
</evidence>
<gene>
    <name evidence="3" type="ORF">SAPINGB_P001799</name>
</gene>
<dbReference type="Proteomes" id="UP000398389">
    <property type="component" value="Unassembled WGS sequence"/>
</dbReference>
<dbReference type="AlphaFoldDB" id="A0A5E8BBA0"/>
<proteinExistence type="predicted"/>
<dbReference type="OrthoDB" id="10257948at2759"/>